<accession>A0A8E6ESL2</accession>
<feature type="transmembrane region" description="Helical" evidence="1">
    <location>
        <begin position="30"/>
        <end position="47"/>
    </location>
</feature>
<dbReference type="Pfam" id="PF22765">
    <property type="entry name" value="DUF7010"/>
    <property type="match status" value="1"/>
</dbReference>
<dbReference type="KEGG" id="tsph:KIH39_18970"/>
<reference evidence="2" key="1">
    <citation type="submission" date="2021-05" db="EMBL/GenBank/DDBJ databases">
        <title>Complete genome sequence of the cellulolytic planctomycete Telmatocola sphagniphila SP2T and characterization of the first cellulase from planctomycetes.</title>
        <authorList>
            <person name="Rakitin A.L."/>
            <person name="Beletsky A.V."/>
            <person name="Naumoff D.G."/>
            <person name="Kulichevskaya I.S."/>
            <person name="Mardanov A.V."/>
            <person name="Ravin N.V."/>
            <person name="Dedysh S.N."/>
        </authorList>
    </citation>
    <scope>NUCLEOTIDE SEQUENCE</scope>
    <source>
        <strain evidence="2">SP2T</strain>
    </source>
</reference>
<evidence type="ECO:0000256" key="1">
    <source>
        <dbReference type="SAM" id="Phobius"/>
    </source>
</evidence>
<dbReference type="AlphaFoldDB" id="A0A8E6ESL2"/>
<feature type="transmembrane region" description="Helical" evidence="1">
    <location>
        <begin position="68"/>
        <end position="88"/>
    </location>
</feature>
<keyword evidence="1" id="KW-0812">Transmembrane</keyword>
<organism evidence="2 3">
    <name type="scientific">Telmatocola sphagniphila</name>
    <dbReference type="NCBI Taxonomy" id="1123043"/>
    <lineage>
        <taxon>Bacteria</taxon>
        <taxon>Pseudomonadati</taxon>
        <taxon>Planctomycetota</taxon>
        <taxon>Planctomycetia</taxon>
        <taxon>Gemmatales</taxon>
        <taxon>Gemmataceae</taxon>
    </lineage>
</organism>
<dbReference type="EMBL" id="CP074694">
    <property type="protein sequence ID" value="QVL30919.1"/>
    <property type="molecule type" value="Genomic_DNA"/>
</dbReference>
<keyword evidence="3" id="KW-1185">Reference proteome</keyword>
<feature type="transmembrane region" description="Helical" evidence="1">
    <location>
        <begin position="140"/>
        <end position="160"/>
    </location>
</feature>
<evidence type="ECO:0000313" key="2">
    <source>
        <dbReference type="EMBL" id="QVL30919.1"/>
    </source>
</evidence>
<feature type="transmembrane region" description="Helical" evidence="1">
    <location>
        <begin position="117"/>
        <end position="134"/>
    </location>
</feature>
<feature type="transmembrane region" description="Helical" evidence="1">
    <location>
        <begin position="94"/>
        <end position="112"/>
    </location>
</feature>
<dbReference type="RefSeq" id="WP_213494801.1">
    <property type="nucleotide sequence ID" value="NZ_CP074694.1"/>
</dbReference>
<protein>
    <submittedName>
        <fullName evidence="2">Uncharacterized protein</fullName>
    </submittedName>
</protein>
<proteinExistence type="predicted"/>
<evidence type="ECO:0000313" key="3">
    <source>
        <dbReference type="Proteomes" id="UP000676194"/>
    </source>
</evidence>
<keyword evidence="1" id="KW-1133">Transmembrane helix</keyword>
<name>A0A8E6ESL2_9BACT</name>
<dbReference type="InterPro" id="IPR053824">
    <property type="entry name" value="DUF7010"/>
</dbReference>
<gene>
    <name evidence="2" type="ORF">KIH39_18970</name>
</gene>
<dbReference type="Proteomes" id="UP000676194">
    <property type="component" value="Chromosome"/>
</dbReference>
<keyword evidence="1" id="KW-0472">Membrane</keyword>
<sequence>MGSIGAYIFAFFGAIFAVLTSREALQWDGIILAWPLLVAAIIAFFAWRAAQGTTPYEMSPSAKKVWSWSSAGEGISIFLGINIAANLGHPELRLPVIALVVGLHFLPMGWLFPFRPFLILGLLLSGIALVGLFLPEPTGILVAGFGAALGLWTAAILAIVRQAKRVG</sequence>